<evidence type="ECO:0000259" key="2">
    <source>
        <dbReference type="Pfam" id="PF13408"/>
    </source>
</evidence>
<accession>A0A6J4RJJ7</accession>
<gene>
    <name evidence="3" type="ORF">AVDCRST_MAG12-1096</name>
</gene>
<evidence type="ECO:0000313" key="3">
    <source>
        <dbReference type="EMBL" id="CAA9475109.1"/>
    </source>
</evidence>
<protein>
    <recommendedName>
        <fullName evidence="2">Recombinase zinc beta ribbon domain-containing protein</fullName>
    </recommendedName>
</protein>
<feature type="domain" description="Recombinase zinc beta ribbon" evidence="2">
    <location>
        <begin position="2"/>
        <end position="52"/>
    </location>
</feature>
<organism evidence="3">
    <name type="scientific">uncultured Rubrobacteraceae bacterium</name>
    <dbReference type="NCBI Taxonomy" id="349277"/>
    <lineage>
        <taxon>Bacteria</taxon>
        <taxon>Bacillati</taxon>
        <taxon>Actinomycetota</taxon>
        <taxon>Rubrobacteria</taxon>
        <taxon>Rubrobacterales</taxon>
        <taxon>Rubrobacteraceae</taxon>
        <taxon>environmental samples</taxon>
    </lineage>
</organism>
<name>A0A6J4RJJ7_9ACTN</name>
<dbReference type="EMBL" id="CADCVK010000178">
    <property type="protein sequence ID" value="CAA9475109.1"/>
    <property type="molecule type" value="Genomic_DNA"/>
</dbReference>
<dbReference type="Pfam" id="PF13408">
    <property type="entry name" value="Zn_ribbon_recom"/>
    <property type="match status" value="1"/>
</dbReference>
<evidence type="ECO:0000256" key="1">
    <source>
        <dbReference type="SAM" id="Coils"/>
    </source>
</evidence>
<feature type="coiled-coil region" evidence="1">
    <location>
        <begin position="90"/>
        <end position="138"/>
    </location>
</feature>
<keyword evidence="1" id="KW-0175">Coiled coil</keyword>
<dbReference type="AlphaFoldDB" id="A0A6J4RJJ7"/>
<sequence length="272" mass="31102">ACGRGMSGRTVAPKRRKRGPYHYYVCARKDEEKGRAGCPNRSHRAEPLEARVRGFALRLIGDPDALRERVEQQARAMRESEPWLREAREAEKARERLAKLEVVEDRYRDQQAEGLITMAKLREKLYGTREERERLRARLAVLADGETRLRELEELPQLVEEYLKELPYLVDRMPVVREYETVPNPKTEENPSGLYTLTPERIRHLPEEEVGARRLAAEAARGARFRELYALLDLRVAVHASGDLDVTVGTTNTKEVMPWNGSGSPSTTSTPT</sequence>
<dbReference type="InterPro" id="IPR025827">
    <property type="entry name" value="Zn_ribbon_recom_dom"/>
</dbReference>
<feature type="non-terminal residue" evidence="3">
    <location>
        <position position="1"/>
    </location>
</feature>
<proteinExistence type="predicted"/>
<reference evidence="3" key="1">
    <citation type="submission" date="2020-02" db="EMBL/GenBank/DDBJ databases">
        <authorList>
            <person name="Meier V. D."/>
        </authorList>
    </citation>
    <scope>NUCLEOTIDE SEQUENCE</scope>
    <source>
        <strain evidence="3">AVDCRST_MAG12</strain>
    </source>
</reference>